<gene>
    <name evidence="2" type="ORF">SAMN04489759_101178</name>
</gene>
<proteinExistence type="predicted"/>
<keyword evidence="1" id="KW-1133">Transmembrane helix</keyword>
<dbReference type="EMBL" id="FNBP01000001">
    <property type="protein sequence ID" value="SDF02125.1"/>
    <property type="molecule type" value="Genomic_DNA"/>
</dbReference>
<evidence type="ECO:0000313" key="2">
    <source>
        <dbReference type="EMBL" id="SDF02125.1"/>
    </source>
</evidence>
<dbReference type="STRING" id="218672.SAMN04489759_101178"/>
<dbReference type="Proteomes" id="UP000199399">
    <property type="component" value="Unassembled WGS sequence"/>
</dbReference>
<dbReference type="AlphaFoldDB" id="A0A1G7HNX4"/>
<evidence type="ECO:0000256" key="1">
    <source>
        <dbReference type="SAM" id="Phobius"/>
    </source>
</evidence>
<evidence type="ECO:0000313" key="3">
    <source>
        <dbReference type="Proteomes" id="UP000199399"/>
    </source>
</evidence>
<dbReference type="RefSeq" id="WP_093738226.1">
    <property type="nucleotide sequence ID" value="NZ_FNBP01000001.1"/>
</dbReference>
<protein>
    <submittedName>
        <fullName evidence="2">Uncharacterized protein</fullName>
    </submittedName>
</protein>
<keyword evidence="1" id="KW-0472">Membrane</keyword>
<organism evidence="2 3">
    <name type="scientific">Sulfitobacter delicatus</name>
    <dbReference type="NCBI Taxonomy" id="218672"/>
    <lineage>
        <taxon>Bacteria</taxon>
        <taxon>Pseudomonadati</taxon>
        <taxon>Pseudomonadota</taxon>
        <taxon>Alphaproteobacteria</taxon>
        <taxon>Rhodobacterales</taxon>
        <taxon>Roseobacteraceae</taxon>
        <taxon>Sulfitobacter</taxon>
    </lineage>
</organism>
<feature type="transmembrane region" description="Helical" evidence="1">
    <location>
        <begin position="27"/>
        <end position="52"/>
    </location>
</feature>
<sequence length="116" mass="12536">MKDVIVAGLARIANYKWNRKEKVWSRAAVSGTSLGAAGAMVALGKIFGISAVAHSSGAMILTGSAGYISGTFLASALVWFVWPLLIAIGLIALFWGKIVKMFDWAVRRLYFARNDK</sequence>
<keyword evidence="1" id="KW-0812">Transmembrane</keyword>
<keyword evidence="3" id="KW-1185">Reference proteome</keyword>
<feature type="transmembrane region" description="Helical" evidence="1">
    <location>
        <begin position="72"/>
        <end position="95"/>
    </location>
</feature>
<reference evidence="3" key="1">
    <citation type="submission" date="2016-10" db="EMBL/GenBank/DDBJ databases">
        <authorList>
            <person name="Varghese N."/>
            <person name="Submissions S."/>
        </authorList>
    </citation>
    <scope>NUCLEOTIDE SEQUENCE [LARGE SCALE GENOMIC DNA]</scope>
    <source>
        <strain evidence="3">DSM 16477</strain>
    </source>
</reference>
<name>A0A1G7HNX4_9RHOB</name>
<accession>A0A1G7HNX4</accession>